<dbReference type="Pfam" id="PF01535">
    <property type="entry name" value="PPR"/>
    <property type="match status" value="1"/>
</dbReference>
<feature type="repeat" description="PPR" evidence="2">
    <location>
        <begin position="49"/>
        <end position="83"/>
    </location>
</feature>
<dbReference type="InterPro" id="IPR046960">
    <property type="entry name" value="PPR_At4g14850-like_plant"/>
</dbReference>
<dbReference type="GO" id="GO:0003723">
    <property type="term" value="F:RNA binding"/>
    <property type="evidence" value="ECO:0007669"/>
    <property type="project" value="InterPro"/>
</dbReference>
<proteinExistence type="predicted"/>
<dbReference type="FunFam" id="1.25.40.10:FF:000682">
    <property type="entry name" value="Pentatricopeptide repeat-containing protein At3g16610"/>
    <property type="match status" value="1"/>
</dbReference>
<dbReference type="InterPro" id="IPR011990">
    <property type="entry name" value="TPR-like_helical_dom_sf"/>
</dbReference>
<feature type="repeat" description="PPR" evidence="2">
    <location>
        <begin position="356"/>
        <end position="390"/>
    </location>
</feature>
<organism evidence="3 4">
    <name type="scientific">Aristolochia fimbriata</name>
    <name type="common">White veined hardy Dutchman's pipe vine</name>
    <dbReference type="NCBI Taxonomy" id="158543"/>
    <lineage>
        <taxon>Eukaryota</taxon>
        <taxon>Viridiplantae</taxon>
        <taxon>Streptophyta</taxon>
        <taxon>Embryophyta</taxon>
        <taxon>Tracheophyta</taxon>
        <taxon>Spermatophyta</taxon>
        <taxon>Magnoliopsida</taxon>
        <taxon>Magnoliidae</taxon>
        <taxon>Piperales</taxon>
        <taxon>Aristolochiaceae</taxon>
        <taxon>Aristolochia</taxon>
    </lineage>
</organism>
<accession>A0AAV7F2S0</accession>
<dbReference type="Pfam" id="PF20431">
    <property type="entry name" value="E_motif"/>
    <property type="match status" value="1"/>
</dbReference>
<gene>
    <name evidence="3" type="ORF">H6P81_007001</name>
</gene>
<sequence>MKNRGGLFVLRIIASTVEELKLQTGASNQFFMYFGNFKIQYPSQSRASVFSSWNSIISGLVTNGLAKDAIQLFLEMREESISPDEFTYPCVFRACSDLSDLNEGKHYHADSIKFVSESNLFVASSLINFYLKLNITDAARVLFDELIERDVVLWNSMINGYAQLGEVDKALKLFQEMLLEGLSPSKFTVSGVLSVLATTKELLSGQKIHGFIEKSGYSSDVVVSNALIDMYGKCNMVDDATKIFETMDERDIFSWNSIISVHEQSGNHDGTLRLFDRMRCAGIQPDSFTISAALPACSHLAALMHGREIHGYMIVNGLKGVREGDLYSENGIMDMYVKCGSLRDARLVFDRMKETDTASWNIMIKGYGLHGYGKEALELFASMCKALVNPDEVTFVGLLSACSHAGLVDEGKELLYCMQRNYWVVPTVEHYACGVDMLGRAGLLDDAYRLAITIPTKPNPVVWRALLAACWMYSDSVLAVLAAKVLFKIDPEHCGSYVLLSNFYGAHGRHNDVIDIRRAMQRQKVRKTPGCSWIELNTGVHAFATGDHTHPESDEIYAKLHALIRQLHEYGYMPNTSQICPYLEEDNPE</sequence>
<keyword evidence="4" id="KW-1185">Reference proteome</keyword>
<dbReference type="InterPro" id="IPR046848">
    <property type="entry name" value="E_motif"/>
</dbReference>
<evidence type="ECO:0008006" key="5">
    <source>
        <dbReference type="Google" id="ProtNLM"/>
    </source>
</evidence>
<reference evidence="3 4" key="1">
    <citation type="submission" date="2021-07" db="EMBL/GenBank/DDBJ databases">
        <title>The Aristolochia fimbriata genome: insights into angiosperm evolution, floral development and chemical biosynthesis.</title>
        <authorList>
            <person name="Jiao Y."/>
        </authorList>
    </citation>
    <scope>NUCLEOTIDE SEQUENCE [LARGE SCALE GENOMIC DNA]</scope>
    <source>
        <strain evidence="3">IBCAS-2021</strain>
        <tissue evidence="3">Leaf</tissue>
    </source>
</reference>
<evidence type="ECO:0000313" key="4">
    <source>
        <dbReference type="Proteomes" id="UP000825729"/>
    </source>
</evidence>
<name>A0AAV7F2S0_ARIFI</name>
<feature type="repeat" description="PPR" evidence="2">
    <location>
        <begin position="220"/>
        <end position="250"/>
    </location>
</feature>
<dbReference type="Pfam" id="PF13041">
    <property type="entry name" value="PPR_2"/>
    <property type="match status" value="4"/>
</dbReference>
<dbReference type="FunFam" id="1.25.40.10:FF:000305">
    <property type="entry name" value="Pentatricopeptide repeat-containing protein mitochondrial"/>
    <property type="match status" value="1"/>
</dbReference>
<dbReference type="EMBL" id="JAINDJ010000003">
    <property type="protein sequence ID" value="KAG9454097.1"/>
    <property type="molecule type" value="Genomic_DNA"/>
</dbReference>
<dbReference type="InterPro" id="IPR002885">
    <property type="entry name" value="PPR_rpt"/>
</dbReference>
<dbReference type="NCBIfam" id="TIGR00756">
    <property type="entry name" value="PPR"/>
    <property type="match status" value="6"/>
</dbReference>
<feature type="repeat" description="PPR" evidence="2">
    <location>
        <begin position="251"/>
        <end position="285"/>
    </location>
</feature>
<protein>
    <recommendedName>
        <fullName evidence="5">Pentatricopeptide repeat-containing protein</fullName>
    </recommendedName>
</protein>
<feature type="repeat" description="PPR" evidence="2">
    <location>
        <begin position="150"/>
        <end position="184"/>
    </location>
</feature>
<keyword evidence="1" id="KW-0677">Repeat</keyword>
<dbReference type="GO" id="GO:0009451">
    <property type="term" value="P:RNA modification"/>
    <property type="evidence" value="ECO:0007669"/>
    <property type="project" value="InterPro"/>
</dbReference>
<dbReference type="SUPFAM" id="SSF48452">
    <property type="entry name" value="TPR-like"/>
    <property type="match status" value="1"/>
</dbReference>
<dbReference type="PANTHER" id="PTHR47926">
    <property type="entry name" value="PENTATRICOPEPTIDE REPEAT-CONTAINING PROTEIN"/>
    <property type="match status" value="1"/>
</dbReference>
<dbReference type="PANTHER" id="PTHR47926:SF498">
    <property type="entry name" value="PENTATRICOPEPTIDE REPEAT-CONTAINING PROTEIN"/>
    <property type="match status" value="1"/>
</dbReference>
<dbReference type="AlphaFoldDB" id="A0AAV7F2S0"/>
<comment type="caution">
    <text evidence="3">The sequence shown here is derived from an EMBL/GenBank/DDBJ whole genome shotgun (WGS) entry which is preliminary data.</text>
</comment>
<evidence type="ECO:0000256" key="2">
    <source>
        <dbReference type="PROSITE-ProRule" id="PRU00708"/>
    </source>
</evidence>
<dbReference type="Proteomes" id="UP000825729">
    <property type="component" value="Unassembled WGS sequence"/>
</dbReference>
<evidence type="ECO:0000256" key="1">
    <source>
        <dbReference type="ARBA" id="ARBA00022737"/>
    </source>
</evidence>
<dbReference type="Pfam" id="PF20430">
    <property type="entry name" value="Eplus_motif"/>
    <property type="match status" value="1"/>
</dbReference>
<dbReference type="PROSITE" id="PS51375">
    <property type="entry name" value="PPR"/>
    <property type="match status" value="5"/>
</dbReference>
<dbReference type="InterPro" id="IPR046849">
    <property type="entry name" value="E2_motif"/>
</dbReference>
<dbReference type="Gene3D" id="1.25.40.10">
    <property type="entry name" value="Tetratricopeptide repeat domain"/>
    <property type="match status" value="3"/>
</dbReference>
<evidence type="ECO:0000313" key="3">
    <source>
        <dbReference type="EMBL" id="KAG9454097.1"/>
    </source>
</evidence>
<dbReference type="FunFam" id="1.25.40.10:FF:000627">
    <property type="entry name" value="Pentatricopeptide repeat-containing protein"/>
    <property type="match status" value="1"/>
</dbReference>